<dbReference type="AlphaFoldDB" id="A0A1G2FPM5"/>
<evidence type="ECO:0000256" key="3">
    <source>
        <dbReference type="ARBA" id="ARBA00022691"/>
    </source>
</evidence>
<dbReference type="GO" id="GO:0005737">
    <property type="term" value="C:cytoplasm"/>
    <property type="evidence" value="ECO:0007669"/>
    <property type="project" value="TreeGrafter"/>
</dbReference>
<keyword evidence="2" id="KW-0808">Transferase</keyword>
<dbReference type="NCBIfam" id="TIGR01211">
    <property type="entry name" value="ELP3"/>
    <property type="match status" value="1"/>
</dbReference>
<evidence type="ECO:0000256" key="4">
    <source>
        <dbReference type="ARBA" id="ARBA00022694"/>
    </source>
</evidence>
<evidence type="ECO:0000256" key="2">
    <source>
        <dbReference type="ARBA" id="ARBA00022679"/>
    </source>
</evidence>
<dbReference type="GO" id="GO:0016746">
    <property type="term" value="F:acyltransferase activity"/>
    <property type="evidence" value="ECO:0007669"/>
    <property type="project" value="UniProtKB-KW"/>
</dbReference>
<dbReference type="InterPro" id="IPR007197">
    <property type="entry name" value="rSAM"/>
</dbReference>
<protein>
    <recommendedName>
        <fullName evidence="10">Elp3/MiaA/NifB-like radical SAM core domain-containing protein</fullName>
    </recommendedName>
</protein>
<keyword evidence="3" id="KW-0949">S-adenosyl-L-methionine</keyword>
<dbReference type="InterPro" id="IPR034687">
    <property type="entry name" value="ELP3-like"/>
</dbReference>
<evidence type="ECO:0000259" key="10">
    <source>
        <dbReference type="SMART" id="SM00729"/>
    </source>
</evidence>
<name>A0A1G2FPM5_9BACT</name>
<evidence type="ECO:0000313" key="11">
    <source>
        <dbReference type="EMBL" id="OGZ39742.1"/>
    </source>
</evidence>
<evidence type="ECO:0000313" key="12">
    <source>
        <dbReference type="Proteomes" id="UP000177126"/>
    </source>
</evidence>
<feature type="binding site" evidence="9">
    <location>
        <position position="95"/>
    </location>
    <ligand>
        <name>[4Fe-4S] cluster</name>
        <dbReference type="ChEBI" id="CHEBI:49883"/>
        <note>4Fe-4S-S-AdoMet</note>
    </ligand>
</feature>
<dbReference type="Proteomes" id="UP000177126">
    <property type="component" value="Unassembled WGS sequence"/>
</dbReference>
<sequence>MSIKMEKEIILKLIKKGDASPSFLARLKKKTAKKYHTQIAPHAQLLKVYHNLIKNKTIVKNRSLENLLRKRAVRTLSGIAVVTVLTKPYPCPGQCIFCPKEPGMPKSYLKSEPAANRAWMAEFDPYEQVRVRLKSLADNGHPIDKIELIVLGGTWSAYPENYQYWFIKDCFRAANDQKLTINNKQLTIDKKDVILTPQWRGKDLSRMRDKLKTEQRKSATAKHRIIGLTLETRPDYINLDEIKRMRDLGATRVELGVQNVYDDILKRNCRGHTVTQTIAATKLLKNAGFKINYHMMLNLPGTTPRRDRQMFKELFFNPDFQPDLLKIYPCAVLKTASLYNLWRAGQYRPYTEKQLVNLLLKIKQTIPPYVRIQRIIRDIPAGDIIAGSKTSNLRQLINNSGKKQCRCIRCREIKGSYLPGDKIKLFRQDYLASGGQEIFLSFESPDRQKLYALLRLRIPAQTRSVIPAKAEIQIPKPESRLKAGMTKEIDKNILPVLENAALIRELHTYGQLVPLKAMSSKLKVISPAAQHIGLGKQLMLEAEKIVRTEFALPRLRVQNHSYGRNSSILRSSATAEDGHEFPLFACKKIAVISGVGAREYYKKLGYKLEDEYMVKNI</sequence>
<dbReference type="SUPFAM" id="SSF102114">
    <property type="entry name" value="Radical SAM enzymes"/>
    <property type="match status" value="1"/>
</dbReference>
<comment type="caution">
    <text evidence="11">The sequence shown here is derived from an EMBL/GenBank/DDBJ whole genome shotgun (WGS) entry which is preliminary data.</text>
</comment>
<keyword evidence="4" id="KW-0819">tRNA processing</keyword>
<dbReference type="GO" id="GO:0033588">
    <property type="term" value="C:elongator holoenzyme complex"/>
    <property type="evidence" value="ECO:0007669"/>
    <property type="project" value="TreeGrafter"/>
</dbReference>
<evidence type="ECO:0000256" key="7">
    <source>
        <dbReference type="ARBA" id="ARBA00023014"/>
    </source>
</evidence>
<evidence type="ECO:0000256" key="8">
    <source>
        <dbReference type="ARBA" id="ARBA00023315"/>
    </source>
</evidence>
<evidence type="ECO:0000256" key="9">
    <source>
        <dbReference type="PIRSR" id="PIRSR005669-1"/>
    </source>
</evidence>
<dbReference type="GO" id="GO:0002926">
    <property type="term" value="P:tRNA wobble base 5-methoxycarbonylmethyl-2-thiouridinylation"/>
    <property type="evidence" value="ECO:0007669"/>
    <property type="project" value="TreeGrafter"/>
</dbReference>
<dbReference type="Gene3D" id="3.20.20.70">
    <property type="entry name" value="Aldolase class I"/>
    <property type="match status" value="1"/>
</dbReference>
<evidence type="ECO:0000256" key="6">
    <source>
        <dbReference type="ARBA" id="ARBA00023004"/>
    </source>
</evidence>
<evidence type="ECO:0000256" key="5">
    <source>
        <dbReference type="ARBA" id="ARBA00022723"/>
    </source>
</evidence>
<dbReference type="SMART" id="SM00729">
    <property type="entry name" value="Elp3"/>
    <property type="match status" value="1"/>
</dbReference>
<dbReference type="InterPro" id="IPR006638">
    <property type="entry name" value="Elp3/MiaA/NifB-like_rSAM"/>
</dbReference>
<evidence type="ECO:0000256" key="1">
    <source>
        <dbReference type="ARBA" id="ARBA00022485"/>
    </source>
</evidence>
<gene>
    <name evidence="11" type="ORF">A3B04_01735</name>
</gene>
<dbReference type="InterPro" id="IPR032432">
    <property type="entry name" value="Radical_SAM_C"/>
</dbReference>
<reference evidence="11 12" key="1">
    <citation type="journal article" date="2016" name="Nat. Commun.">
        <title>Thousands of microbial genomes shed light on interconnected biogeochemical processes in an aquifer system.</title>
        <authorList>
            <person name="Anantharaman K."/>
            <person name="Brown C.T."/>
            <person name="Hug L.A."/>
            <person name="Sharon I."/>
            <person name="Castelle C.J."/>
            <person name="Probst A.J."/>
            <person name="Thomas B.C."/>
            <person name="Singh A."/>
            <person name="Wilkins M.J."/>
            <person name="Karaoz U."/>
            <person name="Brodie E.L."/>
            <person name="Williams K.H."/>
            <person name="Hubbard S.S."/>
            <person name="Banfield J.F."/>
        </authorList>
    </citation>
    <scope>NUCLEOTIDE SEQUENCE [LARGE SCALE GENOMIC DNA]</scope>
</reference>
<keyword evidence="1" id="KW-0004">4Fe-4S</keyword>
<keyword evidence="8" id="KW-0012">Acyltransferase</keyword>
<dbReference type="GO" id="GO:0046872">
    <property type="term" value="F:metal ion binding"/>
    <property type="evidence" value="ECO:0007669"/>
    <property type="project" value="UniProtKB-KW"/>
</dbReference>
<dbReference type="SFLD" id="SFLDG01086">
    <property type="entry name" value="elongater_protein-like"/>
    <property type="match status" value="1"/>
</dbReference>
<feature type="binding site" evidence="9">
    <location>
        <position position="91"/>
    </location>
    <ligand>
        <name>[4Fe-4S] cluster</name>
        <dbReference type="ChEBI" id="CHEBI:49883"/>
        <note>4Fe-4S-S-AdoMet</note>
    </ligand>
</feature>
<keyword evidence="7 9" id="KW-0411">Iron-sulfur</keyword>
<dbReference type="SFLD" id="SFLDF00344">
    <property type="entry name" value="ELP3-like"/>
    <property type="match status" value="1"/>
</dbReference>
<proteinExistence type="predicted"/>
<accession>A0A1G2FPM5</accession>
<feature type="binding site" evidence="9">
    <location>
        <position position="98"/>
    </location>
    <ligand>
        <name>[4Fe-4S] cluster</name>
        <dbReference type="ChEBI" id="CHEBI:49883"/>
        <note>4Fe-4S-S-AdoMet</note>
    </ligand>
</feature>
<keyword evidence="5 9" id="KW-0479">Metal-binding</keyword>
<keyword evidence="6 9" id="KW-0408">Iron</keyword>
<feature type="domain" description="Elp3/MiaA/NifB-like radical SAM core" evidence="10">
    <location>
        <begin position="81"/>
        <end position="361"/>
    </location>
</feature>
<dbReference type="InterPro" id="IPR013785">
    <property type="entry name" value="Aldolase_TIM"/>
</dbReference>
<dbReference type="GO" id="GO:0051539">
    <property type="term" value="F:4 iron, 4 sulfur cluster binding"/>
    <property type="evidence" value="ECO:0007669"/>
    <property type="project" value="UniProtKB-KW"/>
</dbReference>
<dbReference type="Pfam" id="PF04055">
    <property type="entry name" value="Radical_SAM"/>
    <property type="match status" value="1"/>
</dbReference>
<dbReference type="PANTHER" id="PTHR11135">
    <property type="entry name" value="HISTONE ACETYLTRANSFERASE-RELATED"/>
    <property type="match status" value="1"/>
</dbReference>
<organism evidence="11 12">
    <name type="scientific">Candidatus Portnoybacteria bacterium RIFCSPLOWO2_02_FULL_39_11</name>
    <dbReference type="NCBI Taxonomy" id="1802001"/>
    <lineage>
        <taxon>Bacteria</taxon>
        <taxon>Candidatus Portnoyibacteriota</taxon>
    </lineage>
</organism>
<comment type="cofactor">
    <cofactor evidence="9">
        <name>[4Fe-4S] cluster</name>
        <dbReference type="ChEBI" id="CHEBI:49883"/>
    </cofactor>
    <text evidence="9">Binds 1 [4Fe-4S] cluster. The cluster is coordinated with 3 cysteines and an exchangeable S-adenosyl-L-methionine.</text>
</comment>
<dbReference type="InterPro" id="IPR039661">
    <property type="entry name" value="ELP3"/>
</dbReference>
<dbReference type="PANTHER" id="PTHR11135:SF2">
    <property type="entry name" value="ELONGATOR COMPLEX PROTEIN 3"/>
    <property type="match status" value="1"/>
</dbReference>
<dbReference type="PIRSF" id="PIRSF005669">
    <property type="entry name" value="Hist_AcTrfase_ELP3"/>
    <property type="match status" value="1"/>
</dbReference>
<dbReference type="EMBL" id="MHNF01000048">
    <property type="protein sequence ID" value="OGZ39742.1"/>
    <property type="molecule type" value="Genomic_DNA"/>
</dbReference>
<dbReference type="Pfam" id="PF16199">
    <property type="entry name" value="Radical_SAM_C"/>
    <property type="match status" value="1"/>
</dbReference>
<dbReference type="SFLD" id="SFLDS00029">
    <property type="entry name" value="Radical_SAM"/>
    <property type="match status" value="1"/>
</dbReference>
<dbReference type="InterPro" id="IPR058240">
    <property type="entry name" value="rSAM_sf"/>
</dbReference>